<organism evidence="6 7">
    <name type="scientific">Aquimarina rubra</name>
    <dbReference type="NCBI Taxonomy" id="1920033"/>
    <lineage>
        <taxon>Bacteria</taxon>
        <taxon>Pseudomonadati</taxon>
        <taxon>Bacteroidota</taxon>
        <taxon>Flavobacteriia</taxon>
        <taxon>Flavobacteriales</taxon>
        <taxon>Flavobacteriaceae</taxon>
        <taxon>Aquimarina</taxon>
    </lineage>
</organism>
<dbReference type="Gene3D" id="2.60.120.260">
    <property type="entry name" value="Galactose-binding domain-like"/>
    <property type="match status" value="1"/>
</dbReference>
<evidence type="ECO:0000256" key="3">
    <source>
        <dbReference type="ARBA" id="ARBA00022801"/>
    </source>
</evidence>
<sequence length="816" mass="92409">MKTKNHTLTHVLLTSLLFFITVINAQITINCDYTIEENAKQNIPYQLDVFNRIHPANGFRMPSTPNSKLCIVRPLGGIARNNQPEFFKDSYRWNGTQFVTDFSRLKTQIDGIFDKGVGLHQIVLDNPSWDFQRNADGTLPGNEYKVSTYGNAEPPRDFNAWANYLKEVMRFLINTYGREEMLKVQFGIGREIGTSGHWTGTQQRFFQFYRRSVRAIHSVLPDAKVGSHFLWESSNFPWGTDFVKWCKANNVHYDFVGVSFYPFFNQSGRIDLDEVYAKDFGAIKDIPQWNSNAKLEIHEFALLETLNGQGNGYTEASTAHQNAFMVALMKMFFEHDMVNLFQWGPGDNYSPANAEFSKLKGNTYYKSSKSGNQNSNNNYVNGLFTYDPENQQYNIMAYNHSHRPNSNVAEQLNFKATFDTPVGSSVRYRLAIYNKANGTLPWSDWMTTTTTNATNNKSTINLSTTLPAFSFLKYEVIVDGSVISSAPEVRIDSPTENQVFREGYDELLVRTFIADPDGDLLSAELFIDNISINVRNTRPYTWGEDNEILGLTKGQHTLKVIAVDRTGNTAQDEVVITVRGEQEPLIDSPWPVPGVIEAENYDIGGEGIAYSDTDAQNLGNAYRVNEGVDIGNIAGETGRHLGWTKDGEWLEYSVNIAEEAYYNFNFRYSTIHDGTAIGAELADLNQVLFTNGTFGNTKSWNTYENKTRYRVKLPRGQHILRLNILKGRFNIDKLSIERSFNQNDRSNKPVESLTLHPNPSKTGVVYLNRSLVWNVYTINGQLISKGTGDMIDLSNIIGGIYILKTNEGIVKKIVLE</sequence>
<evidence type="ECO:0000256" key="1">
    <source>
        <dbReference type="ARBA" id="ARBA00008875"/>
    </source>
</evidence>
<dbReference type="InterPro" id="IPR008979">
    <property type="entry name" value="Galactose-bd-like_sf"/>
</dbReference>
<dbReference type="InterPro" id="IPR006584">
    <property type="entry name" value="Cellulose-bd_IV"/>
</dbReference>
<keyword evidence="4" id="KW-0326">Glycosidase</keyword>
<dbReference type="InterPro" id="IPR005084">
    <property type="entry name" value="CBM6"/>
</dbReference>
<reference evidence="7" key="1">
    <citation type="journal article" date="2019" name="Int. J. Syst. Evol. Microbiol.">
        <title>The Global Catalogue of Microorganisms (GCM) 10K type strain sequencing project: providing services to taxonomists for standard genome sequencing and annotation.</title>
        <authorList>
            <consortium name="The Broad Institute Genomics Platform"/>
            <consortium name="The Broad Institute Genome Sequencing Center for Infectious Disease"/>
            <person name="Wu L."/>
            <person name="Ma J."/>
        </authorList>
    </citation>
    <scope>NUCLEOTIDE SEQUENCE [LARGE SCALE GENOMIC DNA]</scope>
    <source>
        <strain evidence="7">KCTC 52274</strain>
    </source>
</reference>
<evidence type="ECO:0000313" key="7">
    <source>
        <dbReference type="Proteomes" id="UP001597319"/>
    </source>
</evidence>
<evidence type="ECO:0000256" key="4">
    <source>
        <dbReference type="ARBA" id="ARBA00023295"/>
    </source>
</evidence>
<protein>
    <submittedName>
        <fullName evidence="6">Carbohydrate-binding protein</fullName>
    </submittedName>
</protein>
<evidence type="ECO:0000313" key="6">
    <source>
        <dbReference type="EMBL" id="MFD2565493.1"/>
    </source>
</evidence>
<dbReference type="Proteomes" id="UP001597319">
    <property type="component" value="Unassembled WGS sequence"/>
</dbReference>
<dbReference type="SUPFAM" id="SSF49785">
    <property type="entry name" value="Galactose-binding domain-like"/>
    <property type="match status" value="1"/>
</dbReference>
<feature type="domain" description="CBM6" evidence="5">
    <location>
        <begin position="594"/>
        <end position="737"/>
    </location>
</feature>
<dbReference type="SUPFAM" id="SSF51445">
    <property type="entry name" value="(Trans)glycosidases"/>
    <property type="match status" value="1"/>
</dbReference>
<comment type="similarity">
    <text evidence="1">Belongs to the glycosyl hydrolase 39 family.</text>
</comment>
<keyword evidence="7" id="KW-1185">Reference proteome</keyword>
<keyword evidence="2" id="KW-0732">Signal</keyword>
<dbReference type="EMBL" id="JBHULE010000035">
    <property type="protein sequence ID" value="MFD2565493.1"/>
    <property type="molecule type" value="Genomic_DNA"/>
</dbReference>
<dbReference type="PROSITE" id="PS51175">
    <property type="entry name" value="CBM6"/>
    <property type="match status" value="1"/>
</dbReference>
<dbReference type="Pfam" id="PF03422">
    <property type="entry name" value="CBM_6"/>
    <property type="match status" value="1"/>
</dbReference>
<dbReference type="SMART" id="SM00606">
    <property type="entry name" value="CBD_IV"/>
    <property type="match status" value="1"/>
</dbReference>
<dbReference type="Pfam" id="PF01229">
    <property type="entry name" value="Glyco_hydro_39"/>
    <property type="match status" value="1"/>
</dbReference>
<dbReference type="Pfam" id="PF17957">
    <property type="entry name" value="Big_7"/>
    <property type="match status" value="1"/>
</dbReference>
<accession>A0ABW5LKV0</accession>
<dbReference type="InterPro" id="IPR049166">
    <property type="entry name" value="GH39_cat"/>
</dbReference>
<dbReference type="Gene3D" id="3.20.20.80">
    <property type="entry name" value="Glycosidases"/>
    <property type="match status" value="1"/>
</dbReference>
<gene>
    <name evidence="6" type="ORF">ACFSR1_22630</name>
</gene>
<dbReference type="InterPro" id="IPR013783">
    <property type="entry name" value="Ig-like_fold"/>
</dbReference>
<dbReference type="Gene3D" id="2.60.40.10">
    <property type="entry name" value="Immunoglobulins"/>
    <property type="match status" value="1"/>
</dbReference>
<comment type="caution">
    <text evidence="6">The sequence shown here is derived from an EMBL/GenBank/DDBJ whole genome shotgun (WGS) entry which is preliminary data.</text>
</comment>
<proteinExistence type="inferred from homology"/>
<name>A0ABW5LKV0_9FLAO</name>
<dbReference type="InterPro" id="IPR017853">
    <property type="entry name" value="GH"/>
</dbReference>
<dbReference type="RefSeq" id="WP_378295304.1">
    <property type="nucleotide sequence ID" value="NZ_JBHULE010000035.1"/>
</dbReference>
<evidence type="ECO:0000256" key="2">
    <source>
        <dbReference type="ARBA" id="ARBA00022729"/>
    </source>
</evidence>
<dbReference type="CDD" id="cd04080">
    <property type="entry name" value="CBM6_cellulase-like"/>
    <property type="match status" value="1"/>
</dbReference>
<evidence type="ECO:0000259" key="5">
    <source>
        <dbReference type="PROSITE" id="PS51175"/>
    </source>
</evidence>
<keyword evidence="3" id="KW-0378">Hydrolase</keyword>